<evidence type="ECO:0000256" key="3">
    <source>
        <dbReference type="ARBA" id="ARBA00022448"/>
    </source>
</evidence>
<dbReference type="Pfam" id="PF00005">
    <property type="entry name" value="ABC_tran"/>
    <property type="match status" value="1"/>
</dbReference>
<evidence type="ECO:0000256" key="5">
    <source>
        <dbReference type="ARBA" id="ARBA00022840"/>
    </source>
</evidence>
<dbReference type="PANTHER" id="PTHR42711:SF5">
    <property type="entry name" value="ABC TRANSPORTER ATP-BINDING PROTEIN NATA"/>
    <property type="match status" value="1"/>
</dbReference>
<dbReference type="CDD" id="cd03230">
    <property type="entry name" value="ABC_DR_subfamily_A"/>
    <property type="match status" value="1"/>
</dbReference>
<dbReference type="Gene3D" id="3.40.50.300">
    <property type="entry name" value="P-loop containing nucleotide triphosphate hydrolases"/>
    <property type="match status" value="1"/>
</dbReference>
<feature type="domain" description="ABC transporter" evidence="7">
    <location>
        <begin position="9"/>
        <end position="236"/>
    </location>
</feature>
<dbReference type="RefSeq" id="WP_330430916.1">
    <property type="nucleotide sequence ID" value="NZ_JAZDUF010000001.1"/>
</dbReference>
<comment type="subcellular location">
    <subcellularLocation>
        <location evidence="1">Cell membrane</location>
        <topology evidence="1">Peripheral membrane protein</topology>
    </subcellularLocation>
</comment>
<dbReference type="Proteomes" id="UP001347146">
    <property type="component" value="Unassembled WGS sequence"/>
</dbReference>
<dbReference type="SMART" id="SM00382">
    <property type="entry name" value="AAA"/>
    <property type="match status" value="1"/>
</dbReference>
<accession>A0ABU7M822</accession>
<evidence type="ECO:0000259" key="7">
    <source>
        <dbReference type="PROSITE" id="PS50893"/>
    </source>
</evidence>
<comment type="caution">
    <text evidence="8">The sequence shown here is derived from an EMBL/GenBank/DDBJ whole genome shotgun (WGS) entry which is preliminary data.</text>
</comment>
<evidence type="ECO:0000256" key="2">
    <source>
        <dbReference type="ARBA" id="ARBA00005417"/>
    </source>
</evidence>
<evidence type="ECO:0000256" key="1">
    <source>
        <dbReference type="ARBA" id="ARBA00004202"/>
    </source>
</evidence>
<proteinExistence type="inferred from homology"/>
<dbReference type="GO" id="GO:0005524">
    <property type="term" value="F:ATP binding"/>
    <property type="evidence" value="ECO:0007669"/>
    <property type="project" value="UniProtKB-KW"/>
</dbReference>
<dbReference type="InterPro" id="IPR003439">
    <property type="entry name" value="ABC_transporter-like_ATP-bd"/>
</dbReference>
<comment type="similarity">
    <text evidence="2">Belongs to the ABC transporter superfamily.</text>
</comment>
<dbReference type="PROSITE" id="PS50893">
    <property type="entry name" value="ABC_TRANSPORTER_2"/>
    <property type="match status" value="1"/>
</dbReference>
<keyword evidence="9" id="KW-1185">Reference proteome</keyword>
<dbReference type="InterPro" id="IPR017871">
    <property type="entry name" value="ABC_transporter-like_CS"/>
</dbReference>
<keyword evidence="4" id="KW-0547">Nucleotide-binding</keyword>
<keyword evidence="3" id="KW-0813">Transport</keyword>
<evidence type="ECO:0000256" key="6">
    <source>
        <dbReference type="ARBA" id="ARBA00023251"/>
    </source>
</evidence>
<dbReference type="InterPro" id="IPR025302">
    <property type="entry name" value="DrrA1/2-like_C"/>
</dbReference>
<evidence type="ECO:0000313" key="9">
    <source>
        <dbReference type="Proteomes" id="UP001347146"/>
    </source>
</evidence>
<gene>
    <name evidence="8" type="ORF">VZC37_02955</name>
</gene>
<dbReference type="InterPro" id="IPR003593">
    <property type="entry name" value="AAA+_ATPase"/>
</dbReference>
<protein>
    <submittedName>
        <fullName evidence="8">ABC transporter ATP-binding protein</fullName>
    </submittedName>
</protein>
<keyword evidence="6" id="KW-0046">Antibiotic resistance</keyword>
<dbReference type="InterPro" id="IPR027417">
    <property type="entry name" value="P-loop_NTPase"/>
</dbReference>
<dbReference type="PROSITE" id="PS00211">
    <property type="entry name" value="ABC_TRANSPORTER_1"/>
    <property type="match status" value="1"/>
</dbReference>
<reference evidence="8 9" key="1">
    <citation type="submission" date="2024-01" db="EMBL/GenBank/DDBJ databases">
        <title>Draft genome sequence of Gordonia sp. LSe1-13.</title>
        <authorList>
            <person name="Suphannarot A."/>
            <person name="Mingma R."/>
        </authorList>
    </citation>
    <scope>NUCLEOTIDE SEQUENCE [LARGE SCALE GENOMIC DNA]</scope>
    <source>
        <strain evidence="8 9">LSe1-13</strain>
    </source>
</reference>
<dbReference type="Pfam" id="PF13732">
    <property type="entry name" value="DrrA1-3_C"/>
    <property type="match status" value="1"/>
</dbReference>
<organism evidence="8 9">
    <name type="scientific">Gordonia sesuvii</name>
    <dbReference type="NCBI Taxonomy" id="3116777"/>
    <lineage>
        <taxon>Bacteria</taxon>
        <taxon>Bacillati</taxon>
        <taxon>Actinomycetota</taxon>
        <taxon>Actinomycetes</taxon>
        <taxon>Mycobacteriales</taxon>
        <taxon>Gordoniaceae</taxon>
        <taxon>Gordonia</taxon>
    </lineage>
</organism>
<dbReference type="PANTHER" id="PTHR42711">
    <property type="entry name" value="ABC TRANSPORTER ATP-BINDING PROTEIN"/>
    <property type="match status" value="1"/>
</dbReference>
<evidence type="ECO:0000313" key="8">
    <source>
        <dbReference type="EMBL" id="MEE3849273.1"/>
    </source>
</evidence>
<keyword evidence="5 8" id="KW-0067">ATP-binding</keyword>
<name>A0ABU7M822_9ACTN</name>
<dbReference type="SUPFAM" id="SSF52540">
    <property type="entry name" value="P-loop containing nucleoside triphosphate hydrolases"/>
    <property type="match status" value="1"/>
</dbReference>
<evidence type="ECO:0000256" key="4">
    <source>
        <dbReference type="ARBA" id="ARBA00022741"/>
    </source>
</evidence>
<dbReference type="InterPro" id="IPR050763">
    <property type="entry name" value="ABC_transporter_ATP-binding"/>
</dbReference>
<dbReference type="EMBL" id="JAZDUF010000001">
    <property type="protein sequence ID" value="MEE3849273.1"/>
    <property type="molecule type" value="Genomic_DNA"/>
</dbReference>
<sequence>MTQPTEAVVEIAGLRKTFGSFAALDGLDLTVHRGEIAGFLGPNGAGKSTTIRTMLGMYRPDGGRVSVFGMNPMADAVEIHRRLAYVPGDVNLWPQLSGGECIDLLLSLRGVRRESAARKTELIDRFDLDPRKKASTYSKGNRQKVALIAALSAPCELLVLDEPTSGLDPLMTREFTECVREVAANGTAVLMSSHLLDEVEQLCETVTIIRAGKTIQSGSLADLRHLRRSRVTATMRSGGRDLASVEGVHDFESDGDHVTFTVEDSGLAGITRVLARHEVVGLAVEPPSLEELFLHVYDDRAEVPT</sequence>